<protein>
    <submittedName>
        <fullName evidence="1">Uncharacterized protein</fullName>
    </submittedName>
</protein>
<reference evidence="1" key="2">
    <citation type="submission" date="2020-08" db="EMBL/GenBank/DDBJ databases">
        <title>Plant Genome Project.</title>
        <authorList>
            <person name="Zhang R.-G."/>
        </authorList>
    </citation>
    <scope>NUCLEOTIDE SEQUENCE</scope>
    <source>
        <strain evidence="1">Huo1</strain>
        <tissue evidence="1">Leaf</tissue>
    </source>
</reference>
<reference evidence="1" key="1">
    <citation type="submission" date="2018-01" db="EMBL/GenBank/DDBJ databases">
        <authorList>
            <person name="Mao J.F."/>
        </authorList>
    </citation>
    <scope>NUCLEOTIDE SEQUENCE</scope>
    <source>
        <strain evidence="1">Huo1</strain>
        <tissue evidence="1">Leaf</tissue>
    </source>
</reference>
<accession>A0A8X8W0Z5</accession>
<comment type="caution">
    <text evidence="1">The sequence shown here is derived from an EMBL/GenBank/DDBJ whole genome shotgun (WGS) entry which is preliminary data.</text>
</comment>
<keyword evidence="2" id="KW-1185">Reference proteome</keyword>
<gene>
    <name evidence="1" type="ORF">SASPL_154946</name>
</gene>
<sequence>MLWLGTTTEKYFLIHGDEYFHGRIYKKNTSRRRQYMAADVVMRVETVVVGAVEISQTKMLHDSVICTNNV</sequence>
<dbReference type="EMBL" id="PNBA02000022">
    <property type="protein sequence ID" value="KAG6386060.1"/>
    <property type="molecule type" value="Genomic_DNA"/>
</dbReference>
<name>A0A8X8W0Z5_SALSN</name>
<dbReference type="Proteomes" id="UP000298416">
    <property type="component" value="Unassembled WGS sequence"/>
</dbReference>
<dbReference type="AlphaFoldDB" id="A0A8X8W0Z5"/>
<proteinExistence type="predicted"/>
<evidence type="ECO:0000313" key="2">
    <source>
        <dbReference type="Proteomes" id="UP000298416"/>
    </source>
</evidence>
<organism evidence="1">
    <name type="scientific">Salvia splendens</name>
    <name type="common">Scarlet sage</name>
    <dbReference type="NCBI Taxonomy" id="180675"/>
    <lineage>
        <taxon>Eukaryota</taxon>
        <taxon>Viridiplantae</taxon>
        <taxon>Streptophyta</taxon>
        <taxon>Embryophyta</taxon>
        <taxon>Tracheophyta</taxon>
        <taxon>Spermatophyta</taxon>
        <taxon>Magnoliopsida</taxon>
        <taxon>eudicotyledons</taxon>
        <taxon>Gunneridae</taxon>
        <taxon>Pentapetalae</taxon>
        <taxon>asterids</taxon>
        <taxon>lamiids</taxon>
        <taxon>Lamiales</taxon>
        <taxon>Lamiaceae</taxon>
        <taxon>Nepetoideae</taxon>
        <taxon>Mentheae</taxon>
        <taxon>Salviinae</taxon>
        <taxon>Salvia</taxon>
        <taxon>Salvia subgen. Calosphace</taxon>
        <taxon>core Calosphace</taxon>
    </lineage>
</organism>
<evidence type="ECO:0000313" key="1">
    <source>
        <dbReference type="EMBL" id="KAG6386060.1"/>
    </source>
</evidence>